<keyword evidence="3" id="KW-1185">Reference proteome</keyword>
<keyword evidence="2" id="KW-0378">Hydrolase</keyword>
<comment type="caution">
    <text evidence="2">The sequence shown here is derived from an EMBL/GenBank/DDBJ whole genome shotgun (WGS) entry which is preliminary data.</text>
</comment>
<dbReference type="Proteomes" id="UP001583186">
    <property type="component" value="Unassembled WGS sequence"/>
</dbReference>
<sequence>MATLSDKEAFEVAYEEAKKGFEEGGVPIGAALVSAGGKLMGSGRNLRVQSGSAIHHGETSALFNSGRRPASAYKGATMYTTLSPCDMCTGACLLYGVSRVVIGENDTFLGGEAYLKQRGVEVVVLNDPRCKKLMADFIAQSPDLWNEDIGEEAPTRMKKGTIE</sequence>
<dbReference type="EC" id="3.5.4.1" evidence="2"/>
<dbReference type="EMBL" id="JAWCUI010000036">
    <property type="protein sequence ID" value="KAL1893804.1"/>
    <property type="molecule type" value="Genomic_DNA"/>
</dbReference>
<evidence type="ECO:0000313" key="2">
    <source>
        <dbReference type="EMBL" id="KAL1893804.1"/>
    </source>
</evidence>
<feature type="domain" description="CMP/dCMP-type deaminase" evidence="1">
    <location>
        <begin position="4"/>
        <end position="122"/>
    </location>
</feature>
<evidence type="ECO:0000259" key="1">
    <source>
        <dbReference type="PROSITE" id="PS51747"/>
    </source>
</evidence>
<dbReference type="CDD" id="cd01285">
    <property type="entry name" value="nucleoside_deaminase"/>
    <property type="match status" value="1"/>
</dbReference>
<dbReference type="InterPro" id="IPR002125">
    <property type="entry name" value="CMP_dCMP_dom"/>
</dbReference>
<name>A0ABR3Z0Q6_9PEZI</name>
<dbReference type="Pfam" id="PF00383">
    <property type="entry name" value="dCMP_cyt_deam_1"/>
    <property type="match status" value="1"/>
</dbReference>
<dbReference type="SUPFAM" id="SSF53927">
    <property type="entry name" value="Cytidine deaminase-like"/>
    <property type="match status" value="1"/>
</dbReference>
<dbReference type="Gene3D" id="3.40.140.10">
    <property type="entry name" value="Cytidine Deaminase, domain 2"/>
    <property type="match status" value="1"/>
</dbReference>
<organism evidence="2 3">
    <name type="scientific">Sporothrix stenoceras</name>
    <dbReference type="NCBI Taxonomy" id="5173"/>
    <lineage>
        <taxon>Eukaryota</taxon>
        <taxon>Fungi</taxon>
        <taxon>Dikarya</taxon>
        <taxon>Ascomycota</taxon>
        <taxon>Pezizomycotina</taxon>
        <taxon>Sordariomycetes</taxon>
        <taxon>Sordariomycetidae</taxon>
        <taxon>Ophiostomatales</taxon>
        <taxon>Ophiostomataceae</taxon>
        <taxon>Sporothrix</taxon>
    </lineage>
</organism>
<evidence type="ECO:0000313" key="3">
    <source>
        <dbReference type="Proteomes" id="UP001583186"/>
    </source>
</evidence>
<protein>
    <submittedName>
        <fullName evidence="2">Cytosine deaminase</fullName>
        <ecNumber evidence="2">3.5.4.1</ecNumber>
    </submittedName>
</protein>
<dbReference type="PROSITE" id="PS51747">
    <property type="entry name" value="CYT_DCMP_DEAMINASES_2"/>
    <property type="match status" value="1"/>
</dbReference>
<proteinExistence type="predicted"/>
<dbReference type="GO" id="GO:0004131">
    <property type="term" value="F:cytosine deaminase activity"/>
    <property type="evidence" value="ECO:0007669"/>
    <property type="project" value="UniProtKB-EC"/>
</dbReference>
<dbReference type="PANTHER" id="PTHR11079">
    <property type="entry name" value="CYTOSINE DEAMINASE FAMILY MEMBER"/>
    <property type="match status" value="1"/>
</dbReference>
<dbReference type="InterPro" id="IPR016193">
    <property type="entry name" value="Cytidine_deaminase-like"/>
</dbReference>
<reference evidence="2 3" key="1">
    <citation type="journal article" date="2024" name="IMA Fungus">
        <title>IMA Genome - F19 : A genome assembly and annotation guide to empower mycologists, including annotated draft genome sequences of Ceratocystis pirilliformis, Diaporthe australafricana, Fusarium ophioides, Paecilomyces lecythidis, and Sporothrix stenoceras.</title>
        <authorList>
            <person name="Aylward J."/>
            <person name="Wilson A.M."/>
            <person name="Visagie C.M."/>
            <person name="Spraker J."/>
            <person name="Barnes I."/>
            <person name="Buitendag C."/>
            <person name="Ceriani C."/>
            <person name="Del Mar Angel L."/>
            <person name="du Plessis D."/>
            <person name="Fuchs T."/>
            <person name="Gasser K."/>
            <person name="Kramer D."/>
            <person name="Li W."/>
            <person name="Munsamy K."/>
            <person name="Piso A."/>
            <person name="Price J.L."/>
            <person name="Sonnekus B."/>
            <person name="Thomas C."/>
            <person name="van der Nest A."/>
            <person name="van Dijk A."/>
            <person name="van Heerden A."/>
            <person name="van Vuuren N."/>
            <person name="Yilmaz N."/>
            <person name="Duong T.A."/>
            <person name="van der Merwe N.A."/>
            <person name="Wingfield M.J."/>
            <person name="Wingfield B.D."/>
        </authorList>
    </citation>
    <scope>NUCLEOTIDE SEQUENCE [LARGE SCALE GENOMIC DNA]</scope>
    <source>
        <strain evidence="2 3">CMW 5346</strain>
    </source>
</reference>
<accession>A0ABR3Z0Q6</accession>
<gene>
    <name evidence="2" type="primary">FCY1</name>
    <name evidence="2" type="ORF">Sste5346_006307</name>
</gene>
<dbReference type="PANTHER" id="PTHR11079:SF190">
    <property type="entry name" value="CYTOSINE DEAMINASE"/>
    <property type="match status" value="1"/>
</dbReference>